<accession>A0A1G2M5X9</accession>
<evidence type="ECO:0000313" key="2">
    <source>
        <dbReference type="Proteomes" id="UP000178873"/>
    </source>
</evidence>
<dbReference type="Proteomes" id="UP000178873">
    <property type="component" value="Unassembled WGS sequence"/>
</dbReference>
<dbReference type="STRING" id="1802301.A2664_00660"/>
<evidence type="ECO:0008006" key="3">
    <source>
        <dbReference type="Google" id="ProtNLM"/>
    </source>
</evidence>
<organism evidence="1 2">
    <name type="scientific">Candidatus Taylorbacteria bacterium RIFCSPHIGHO2_01_FULL_46_22b</name>
    <dbReference type="NCBI Taxonomy" id="1802301"/>
    <lineage>
        <taxon>Bacteria</taxon>
        <taxon>Candidatus Tayloriibacteriota</taxon>
    </lineage>
</organism>
<proteinExistence type="predicted"/>
<protein>
    <recommendedName>
        <fullName evidence="3">DUF115 domain-containing protein</fullName>
    </recommendedName>
</protein>
<sequence length="291" mass="33714">MSKDKIKKIPVIGAMVKILGGFLRTYREKWKTYRLYLTHKKYQGKNIALKGTLKNTRCFIVATGPSINTQDLSGLENEYCISLSNFFIHEKFSQIKPAFHLFVQSHSPITDEQWAVWWKDAEKHFPSGQKILAASVDRYVAEDFTIFKNQDVYYYSIGQKKLRPRDTIDLTKQLPMAQTSAQIGIYLACYMGIKEIYLIGCDHDWIKHVGESRHFYDEKKSALMQTGYNEWTKGGASKFEFALESTLKLWKRYGEIAEYAHQHGIKIYNATPGSLLDVFPRVQLEDVLKNK</sequence>
<dbReference type="Gene3D" id="3.90.1480.10">
    <property type="entry name" value="Alpha-2,3-sialyltransferase"/>
    <property type="match status" value="1"/>
</dbReference>
<dbReference type="AlphaFoldDB" id="A0A1G2M5X9"/>
<dbReference type="EMBL" id="MHRF01000005">
    <property type="protein sequence ID" value="OHA18441.1"/>
    <property type="molecule type" value="Genomic_DNA"/>
</dbReference>
<gene>
    <name evidence="1" type="ORF">A2664_00660</name>
</gene>
<reference evidence="1 2" key="1">
    <citation type="journal article" date="2016" name="Nat. Commun.">
        <title>Thousands of microbial genomes shed light on interconnected biogeochemical processes in an aquifer system.</title>
        <authorList>
            <person name="Anantharaman K."/>
            <person name="Brown C.T."/>
            <person name="Hug L.A."/>
            <person name="Sharon I."/>
            <person name="Castelle C.J."/>
            <person name="Probst A.J."/>
            <person name="Thomas B.C."/>
            <person name="Singh A."/>
            <person name="Wilkins M.J."/>
            <person name="Karaoz U."/>
            <person name="Brodie E.L."/>
            <person name="Williams K.H."/>
            <person name="Hubbard S.S."/>
            <person name="Banfield J.F."/>
        </authorList>
    </citation>
    <scope>NUCLEOTIDE SEQUENCE [LARGE SCALE GENOMIC DNA]</scope>
</reference>
<evidence type="ECO:0000313" key="1">
    <source>
        <dbReference type="EMBL" id="OHA18441.1"/>
    </source>
</evidence>
<name>A0A1G2M5X9_9BACT</name>
<comment type="caution">
    <text evidence="1">The sequence shown here is derived from an EMBL/GenBank/DDBJ whole genome shotgun (WGS) entry which is preliminary data.</text>
</comment>